<organism evidence="12 13">
    <name type="scientific">Candidatus Faecivivens stercoripullorum</name>
    <dbReference type="NCBI Taxonomy" id="2840805"/>
    <lineage>
        <taxon>Bacteria</taxon>
        <taxon>Bacillati</taxon>
        <taxon>Bacillota</taxon>
        <taxon>Clostridia</taxon>
        <taxon>Eubacteriales</taxon>
        <taxon>Oscillospiraceae</taxon>
        <taxon>Oscillospiraceae incertae sedis</taxon>
        <taxon>Candidatus Faecivivens</taxon>
    </lineage>
</organism>
<dbReference type="InterPro" id="IPR018177">
    <property type="entry name" value="L-lactate_DH_AS"/>
</dbReference>
<feature type="binding site" evidence="7">
    <location>
        <begin position="151"/>
        <end position="154"/>
    </location>
    <ligand>
        <name>substrate</name>
    </ligand>
</feature>
<feature type="binding site" evidence="7 9">
    <location>
        <position position="37"/>
    </location>
    <ligand>
        <name>NAD(+)</name>
        <dbReference type="ChEBI" id="CHEBI:57540"/>
    </ligand>
</feature>
<dbReference type="AlphaFoldDB" id="A0A9D1H980"/>
<feature type="binding site" evidence="7">
    <location>
        <begin position="82"/>
        <end position="83"/>
    </location>
    <ligand>
        <name>NAD(+)</name>
        <dbReference type="ChEBI" id="CHEBI:57540"/>
    </ligand>
</feature>
<feature type="binding site" evidence="9">
    <location>
        <position position="98"/>
    </location>
    <ligand>
        <name>NAD(+)</name>
        <dbReference type="ChEBI" id="CHEBI:57540"/>
    </ligand>
</feature>
<gene>
    <name evidence="7" type="primary">ldh</name>
    <name evidence="12" type="ORF">IAC43_07695</name>
</gene>
<evidence type="ECO:0000259" key="11">
    <source>
        <dbReference type="Pfam" id="PF02866"/>
    </source>
</evidence>
<feature type="binding site" evidence="7">
    <location>
        <position position="233"/>
    </location>
    <ligand>
        <name>substrate</name>
    </ligand>
</feature>
<name>A0A9D1H980_9FIRM</name>
<dbReference type="GO" id="GO:0004459">
    <property type="term" value="F:L-lactate dehydrogenase (NAD+) activity"/>
    <property type="evidence" value="ECO:0007669"/>
    <property type="project" value="UniProtKB-UniRule"/>
</dbReference>
<evidence type="ECO:0000256" key="5">
    <source>
        <dbReference type="ARBA" id="ARBA00023027"/>
    </source>
</evidence>
<evidence type="ECO:0000256" key="9">
    <source>
        <dbReference type="PIRSR" id="PIRSR000102-3"/>
    </source>
</evidence>
<dbReference type="EMBL" id="DVLW01000212">
    <property type="protein sequence ID" value="HIT95054.1"/>
    <property type="molecule type" value="Genomic_DNA"/>
</dbReference>
<comment type="function">
    <text evidence="7">Catalyzes the conversion of lactate to pyruvate.</text>
</comment>
<feature type="binding site" evidence="7">
    <location>
        <position position="16"/>
    </location>
    <ligand>
        <name>NAD(+)</name>
        <dbReference type="ChEBI" id="CHEBI:57540"/>
    </ligand>
</feature>
<dbReference type="PRINTS" id="PR00086">
    <property type="entry name" value="LLDHDRGNASE"/>
</dbReference>
<dbReference type="EC" id="1.1.1.27" evidence="3 7"/>
<dbReference type="Pfam" id="PF00056">
    <property type="entry name" value="Ldh_1_N"/>
    <property type="match status" value="1"/>
</dbReference>
<feature type="binding site" evidence="7">
    <location>
        <position position="146"/>
    </location>
    <ligand>
        <name>NAD(+)</name>
        <dbReference type="ChEBI" id="CHEBI:57540"/>
    </ligand>
</feature>
<dbReference type="NCBIfam" id="NF000824">
    <property type="entry name" value="PRK00066.1"/>
    <property type="match status" value="1"/>
</dbReference>
<reference evidence="12" key="1">
    <citation type="submission" date="2020-10" db="EMBL/GenBank/DDBJ databases">
        <authorList>
            <person name="Gilroy R."/>
        </authorList>
    </citation>
    <scope>NUCLEOTIDE SEQUENCE</scope>
    <source>
        <strain evidence="12">ChiBcec7-5410</strain>
    </source>
</reference>
<dbReference type="InterPro" id="IPR015955">
    <property type="entry name" value="Lactate_DH/Glyco_Ohase_4_C"/>
</dbReference>
<feature type="binding site" evidence="7">
    <location>
        <position position="91"/>
    </location>
    <ligand>
        <name>substrate</name>
    </ligand>
</feature>
<feature type="binding site" evidence="7">
    <location>
        <begin position="123"/>
        <end position="126"/>
    </location>
    <ligand>
        <name>substrate</name>
    </ligand>
</feature>
<feature type="binding site" evidence="7">
    <location>
        <position position="171"/>
    </location>
    <ligand>
        <name>beta-D-fructose 1,6-bisphosphate</name>
        <dbReference type="ChEBI" id="CHEBI:32966"/>
        <note>allosteric activator</note>
    </ligand>
</feature>
<keyword evidence="7" id="KW-0021">Allosteric enzyme</keyword>
<feature type="binding site" evidence="7">
    <location>
        <position position="68"/>
    </location>
    <ligand>
        <name>NAD(+)</name>
        <dbReference type="ChEBI" id="CHEBI:57540"/>
    </ligand>
</feature>
<comment type="caution">
    <text evidence="7">Lacks conserved residue(s) required for the propagation of feature annotation.</text>
</comment>
<comment type="pathway">
    <text evidence="1 7">Fermentation; pyruvate fermentation to lactate; (S)-lactate from pyruvate: step 1/1.</text>
</comment>
<dbReference type="NCBIfam" id="TIGR01771">
    <property type="entry name" value="L-LDH-NAD"/>
    <property type="match status" value="1"/>
</dbReference>
<comment type="subunit">
    <text evidence="7">Homotetramer.</text>
</comment>
<dbReference type="GO" id="GO:0006096">
    <property type="term" value="P:glycolytic process"/>
    <property type="evidence" value="ECO:0007669"/>
    <property type="project" value="UniProtKB-UniRule"/>
</dbReference>
<dbReference type="InterPro" id="IPR036291">
    <property type="entry name" value="NAD(P)-bd_dom_sf"/>
</dbReference>
<keyword evidence="5 7" id="KW-0520">NAD</keyword>
<dbReference type="GO" id="GO:0006089">
    <property type="term" value="P:lactate metabolic process"/>
    <property type="evidence" value="ECO:0007669"/>
    <property type="project" value="TreeGrafter"/>
</dbReference>
<evidence type="ECO:0000256" key="7">
    <source>
        <dbReference type="HAMAP-Rule" id="MF_00488"/>
    </source>
</evidence>
<comment type="activity regulation">
    <text evidence="7">Allosterically activated by fructose 1,6-bisphosphate (FBP).</text>
</comment>
<dbReference type="InterPro" id="IPR001557">
    <property type="entry name" value="L-lactate/malate_DH"/>
</dbReference>
<feature type="domain" description="Lactate/malate dehydrogenase C-terminal" evidence="11">
    <location>
        <begin position="148"/>
        <end position="312"/>
    </location>
</feature>
<feature type="binding site" evidence="9">
    <location>
        <begin position="12"/>
        <end position="17"/>
    </location>
    <ligand>
        <name>NAD(+)</name>
        <dbReference type="ChEBI" id="CHEBI:57540"/>
    </ligand>
</feature>
<keyword evidence="7" id="KW-0963">Cytoplasm</keyword>
<dbReference type="SUPFAM" id="SSF51735">
    <property type="entry name" value="NAD(P)-binding Rossmann-fold domains"/>
    <property type="match status" value="1"/>
</dbReference>
<feature type="binding site" evidence="7">
    <location>
        <position position="156"/>
    </location>
    <ligand>
        <name>beta-D-fructose 1,6-bisphosphate</name>
        <dbReference type="ChEBI" id="CHEBI:32966"/>
        <note>allosteric activator</note>
    </ligand>
</feature>
<dbReference type="PROSITE" id="PS00064">
    <property type="entry name" value="L_LDH"/>
    <property type="match status" value="1"/>
</dbReference>
<evidence type="ECO:0000256" key="8">
    <source>
        <dbReference type="PIRSR" id="PIRSR000102-1"/>
    </source>
</evidence>
<evidence type="ECO:0000259" key="10">
    <source>
        <dbReference type="Pfam" id="PF00056"/>
    </source>
</evidence>
<dbReference type="Pfam" id="PF02866">
    <property type="entry name" value="Ldh_1_C"/>
    <property type="match status" value="1"/>
</dbReference>
<dbReference type="GO" id="GO:0005737">
    <property type="term" value="C:cytoplasm"/>
    <property type="evidence" value="ECO:0007669"/>
    <property type="project" value="UniProtKB-SubCell"/>
</dbReference>
<evidence type="ECO:0000313" key="13">
    <source>
        <dbReference type="Proteomes" id="UP000824160"/>
    </source>
</evidence>
<accession>A0A9D1H980</accession>
<dbReference type="Gene3D" id="3.40.50.720">
    <property type="entry name" value="NAD(P)-binding Rossmann-like Domain"/>
    <property type="match status" value="1"/>
</dbReference>
<feature type="binding site" evidence="7">
    <location>
        <position position="42"/>
    </location>
    <ligand>
        <name>NAD(+)</name>
        <dbReference type="ChEBI" id="CHEBI:57540"/>
    </ligand>
</feature>
<dbReference type="PANTHER" id="PTHR43128:SF16">
    <property type="entry name" value="L-LACTATE DEHYDROGENASE"/>
    <property type="match status" value="1"/>
</dbReference>
<evidence type="ECO:0000313" key="12">
    <source>
        <dbReference type="EMBL" id="HIT95054.1"/>
    </source>
</evidence>
<comment type="caution">
    <text evidence="12">The sequence shown here is derived from an EMBL/GenBank/DDBJ whole genome shotgun (WGS) entry which is preliminary data.</text>
</comment>
<feature type="active site" description="Proton acceptor" evidence="7 8">
    <location>
        <position position="178"/>
    </location>
</feature>
<evidence type="ECO:0000256" key="3">
    <source>
        <dbReference type="ARBA" id="ARBA00012967"/>
    </source>
</evidence>
<dbReference type="InterPro" id="IPR022383">
    <property type="entry name" value="Lactate/malate_DH_C"/>
</dbReference>
<proteinExistence type="inferred from homology"/>
<dbReference type="PANTHER" id="PTHR43128">
    <property type="entry name" value="L-2-HYDROXYCARBOXYLATE DEHYDROGENASE (NAD(P)(+))"/>
    <property type="match status" value="1"/>
</dbReference>
<protein>
    <recommendedName>
        <fullName evidence="3 7">L-lactate dehydrogenase</fullName>
        <shortName evidence="7">L-LDH</shortName>
        <ecNumber evidence="3 7">1.1.1.27</ecNumber>
    </recommendedName>
</protein>
<keyword evidence="7" id="KW-0597">Phosphoprotein</keyword>
<dbReference type="CDD" id="cd05291">
    <property type="entry name" value="HicDH_like"/>
    <property type="match status" value="1"/>
</dbReference>
<keyword evidence="4 7" id="KW-0560">Oxidoreductase</keyword>
<evidence type="ECO:0000256" key="2">
    <source>
        <dbReference type="ARBA" id="ARBA00006054"/>
    </source>
</evidence>
<dbReference type="HAMAP" id="MF_00488">
    <property type="entry name" value="Lactate_dehydrog"/>
    <property type="match status" value="1"/>
</dbReference>
<dbReference type="InterPro" id="IPR011304">
    <property type="entry name" value="L-lactate_DH"/>
</dbReference>
<comment type="catalytic activity">
    <reaction evidence="6 7">
        <text>(S)-lactate + NAD(+) = pyruvate + NADH + H(+)</text>
        <dbReference type="Rhea" id="RHEA:23444"/>
        <dbReference type="ChEBI" id="CHEBI:15361"/>
        <dbReference type="ChEBI" id="CHEBI:15378"/>
        <dbReference type="ChEBI" id="CHEBI:16651"/>
        <dbReference type="ChEBI" id="CHEBI:57540"/>
        <dbReference type="ChEBI" id="CHEBI:57945"/>
        <dbReference type="EC" id="1.1.1.27"/>
    </reaction>
</comment>
<feature type="binding site" evidence="7">
    <location>
        <begin position="121"/>
        <end position="123"/>
    </location>
    <ligand>
        <name>NAD(+)</name>
        <dbReference type="ChEBI" id="CHEBI:57540"/>
    </ligand>
</feature>
<feature type="binding site" evidence="7">
    <location>
        <position position="85"/>
    </location>
    <ligand>
        <name>substrate</name>
    </ligand>
</feature>
<evidence type="ECO:0000256" key="6">
    <source>
        <dbReference type="ARBA" id="ARBA00049258"/>
    </source>
</evidence>
<dbReference type="InterPro" id="IPR001236">
    <property type="entry name" value="Lactate/malate_DH_N"/>
</dbReference>
<dbReference type="PIRSF" id="PIRSF000102">
    <property type="entry name" value="Lac_mal_DH"/>
    <property type="match status" value="1"/>
</dbReference>
<reference evidence="12" key="2">
    <citation type="journal article" date="2021" name="PeerJ">
        <title>Extensive microbial diversity within the chicken gut microbiome revealed by metagenomics and culture.</title>
        <authorList>
            <person name="Gilroy R."/>
            <person name="Ravi A."/>
            <person name="Getino M."/>
            <person name="Pursley I."/>
            <person name="Horton D.L."/>
            <person name="Alikhan N.F."/>
            <person name="Baker D."/>
            <person name="Gharbi K."/>
            <person name="Hall N."/>
            <person name="Watson M."/>
            <person name="Adriaenssens E.M."/>
            <person name="Foster-Nyarko E."/>
            <person name="Jarju S."/>
            <person name="Secka A."/>
            <person name="Antonio M."/>
            <person name="Oren A."/>
            <person name="Chaudhuri R.R."/>
            <person name="La Ragione R."/>
            <person name="Hildebrand F."/>
            <person name="Pallen M.J."/>
        </authorList>
    </citation>
    <scope>NUCLEOTIDE SEQUENCE</scope>
    <source>
        <strain evidence="12">ChiBcec7-5410</strain>
    </source>
</reference>
<comment type="similarity">
    <text evidence="2 7">Belongs to the LDH/MDH superfamily. LDH family.</text>
</comment>
<evidence type="ECO:0000256" key="4">
    <source>
        <dbReference type="ARBA" id="ARBA00023002"/>
    </source>
</evidence>
<comment type="subcellular location">
    <subcellularLocation>
        <location evidence="7">Cytoplasm</location>
    </subcellularLocation>
</comment>
<feature type="modified residue" description="Phosphotyrosine" evidence="7">
    <location>
        <position position="224"/>
    </location>
</feature>
<dbReference type="FunFam" id="3.40.50.720:FF:000018">
    <property type="entry name" value="Malate dehydrogenase"/>
    <property type="match status" value="1"/>
</dbReference>
<dbReference type="SUPFAM" id="SSF56327">
    <property type="entry name" value="LDH C-terminal domain-like"/>
    <property type="match status" value="1"/>
</dbReference>
<evidence type="ECO:0000256" key="1">
    <source>
        <dbReference type="ARBA" id="ARBA00004843"/>
    </source>
</evidence>
<sequence>MQSGKRKVVIVGTGMVGMSYAYSLVNQSACDELVLIDINRQRAEGEAMDLNHGLAFAGSNMMIYAGDYDDCRDADIVAISAGVAQKPGETRLDLLKRNAEVFRMIIEPVTASGFNGIFLIATNPVDIMTRITCELSGFNARRVLGSGTALDTARLRYLLGAYMKTDPRNIHAFVMGEHGDSEFVPWSQTLLATKPILEICHEEPDLVDFARLTEIEEEVRTAAYKIIEAKKATYYGIGMAMTRITRAILGDERSVLTVSAMLRGEYGQRDVYVGVPCIINQNGIQRVLQLSLTDEEMQKLEHSCNTLRESYEGILG</sequence>
<dbReference type="Proteomes" id="UP000824160">
    <property type="component" value="Unassembled WGS sequence"/>
</dbReference>
<feature type="domain" description="Lactate/malate dehydrogenase N-terminal" evidence="10">
    <location>
        <begin position="7"/>
        <end position="145"/>
    </location>
</feature>
<dbReference type="Gene3D" id="3.90.110.10">
    <property type="entry name" value="Lactate dehydrogenase/glycoside hydrolase, family 4, C-terminal"/>
    <property type="match status" value="1"/>
</dbReference>